<dbReference type="AlphaFoldDB" id="A0A392TUP4"/>
<keyword evidence="3" id="KW-1185">Reference proteome</keyword>
<proteinExistence type="predicted"/>
<feature type="non-terminal residue" evidence="2">
    <location>
        <position position="86"/>
    </location>
</feature>
<organism evidence="2 3">
    <name type="scientific">Trifolium medium</name>
    <dbReference type="NCBI Taxonomy" id="97028"/>
    <lineage>
        <taxon>Eukaryota</taxon>
        <taxon>Viridiplantae</taxon>
        <taxon>Streptophyta</taxon>
        <taxon>Embryophyta</taxon>
        <taxon>Tracheophyta</taxon>
        <taxon>Spermatophyta</taxon>
        <taxon>Magnoliopsida</taxon>
        <taxon>eudicotyledons</taxon>
        <taxon>Gunneridae</taxon>
        <taxon>Pentapetalae</taxon>
        <taxon>rosids</taxon>
        <taxon>fabids</taxon>
        <taxon>Fabales</taxon>
        <taxon>Fabaceae</taxon>
        <taxon>Papilionoideae</taxon>
        <taxon>50 kb inversion clade</taxon>
        <taxon>NPAAA clade</taxon>
        <taxon>Hologalegina</taxon>
        <taxon>IRL clade</taxon>
        <taxon>Trifolieae</taxon>
        <taxon>Trifolium</taxon>
    </lineage>
</organism>
<sequence>CLHLVEAVRGGGGKRHRNKMGKGVELKQNSNNGSGNGEVRCPARMEEEDTVVPETVEVINLEVALPRIEPTPTSGLNLLLEADIEG</sequence>
<comment type="caution">
    <text evidence="2">The sequence shown here is derived from an EMBL/GenBank/DDBJ whole genome shotgun (WGS) entry which is preliminary data.</text>
</comment>
<feature type="region of interest" description="Disordered" evidence="1">
    <location>
        <begin position="7"/>
        <end position="40"/>
    </location>
</feature>
<protein>
    <submittedName>
        <fullName evidence="2">Uncharacterized protein</fullName>
    </submittedName>
</protein>
<name>A0A392TUP4_9FABA</name>
<evidence type="ECO:0000313" key="2">
    <source>
        <dbReference type="EMBL" id="MCI63555.1"/>
    </source>
</evidence>
<dbReference type="Proteomes" id="UP000265520">
    <property type="component" value="Unassembled WGS sequence"/>
</dbReference>
<reference evidence="2 3" key="1">
    <citation type="journal article" date="2018" name="Front. Plant Sci.">
        <title>Red Clover (Trifolium pratense) and Zigzag Clover (T. medium) - A Picture of Genomic Similarities and Differences.</title>
        <authorList>
            <person name="Dluhosova J."/>
            <person name="Istvanek J."/>
            <person name="Nedelnik J."/>
            <person name="Repkova J."/>
        </authorList>
    </citation>
    <scope>NUCLEOTIDE SEQUENCE [LARGE SCALE GENOMIC DNA]</scope>
    <source>
        <strain evidence="3">cv. 10/8</strain>
        <tissue evidence="2">Leaf</tissue>
    </source>
</reference>
<evidence type="ECO:0000313" key="3">
    <source>
        <dbReference type="Proteomes" id="UP000265520"/>
    </source>
</evidence>
<feature type="non-terminal residue" evidence="2">
    <location>
        <position position="1"/>
    </location>
</feature>
<dbReference type="EMBL" id="LXQA010639209">
    <property type="protein sequence ID" value="MCI63555.1"/>
    <property type="molecule type" value="Genomic_DNA"/>
</dbReference>
<evidence type="ECO:0000256" key="1">
    <source>
        <dbReference type="SAM" id="MobiDB-lite"/>
    </source>
</evidence>
<accession>A0A392TUP4</accession>